<proteinExistence type="predicted"/>
<dbReference type="Gene3D" id="1.10.357.10">
    <property type="entry name" value="Tetracycline Repressor, domain 2"/>
    <property type="match status" value="1"/>
</dbReference>
<name>A0A8J7JTI6_9CYAN</name>
<dbReference type="PROSITE" id="PS01081">
    <property type="entry name" value="HTH_TETR_1"/>
    <property type="match status" value="1"/>
</dbReference>
<dbReference type="SUPFAM" id="SSF48498">
    <property type="entry name" value="Tetracyclin repressor-like, C-terminal domain"/>
    <property type="match status" value="1"/>
</dbReference>
<dbReference type="Pfam" id="PF00440">
    <property type="entry name" value="TetR_N"/>
    <property type="match status" value="1"/>
</dbReference>
<dbReference type="InterPro" id="IPR036271">
    <property type="entry name" value="Tet_transcr_reg_TetR-rel_C_sf"/>
</dbReference>
<dbReference type="Proteomes" id="UP000620559">
    <property type="component" value="Unassembled WGS sequence"/>
</dbReference>
<keyword evidence="1 2" id="KW-0238">DNA-binding</keyword>
<dbReference type="InterPro" id="IPR041586">
    <property type="entry name" value="PsrA_TetR_C"/>
</dbReference>
<comment type="caution">
    <text evidence="4">The sequence shown here is derived from an EMBL/GenBank/DDBJ whole genome shotgun (WGS) entry which is preliminary data.</text>
</comment>
<accession>A0A8J7JTI6</accession>
<feature type="DNA-binding region" description="H-T-H motif" evidence="2">
    <location>
        <begin position="31"/>
        <end position="50"/>
    </location>
</feature>
<dbReference type="PANTHER" id="PTHR30055:SF235">
    <property type="entry name" value="TRANSCRIPTIONAL REGULATORY PROTEIN"/>
    <property type="match status" value="1"/>
</dbReference>
<dbReference type="GO" id="GO:0003700">
    <property type="term" value="F:DNA-binding transcription factor activity"/>
    <property type="evidence" value="ECO:0007669"/>
    <property type="project" value="TreeGrafter"/>
</dbReference>
<dbReference type="InterPro" id="IPR023772">
    <property type="entry name" value="DNA-bd_HTH_TetR-type_CS"/>
</dbReference>
<dbReference type="Pfam" id="PF17939">
    <property type="entry name" value="TetR_C_30"/>
    <property type="match status" value="1"/>
</dbReference>
<keyword evidence="5" id="KW-1185">Reference proteome</keyword>
<dbReference type="InterPro" id="IPR050109">
    <property type="entry name" value="HTH-type_TetR-like_transc_reg"/>
</dbReference>
<reference evidence="4" key="1">
    <citation type="submission" date="2020-10" db="EMBL/GenBank/DDBJ databases">
        <authorList>
            <person name="Castelo-Branco R."/>
            <person name="Eusebio N."/>
            <person name="Adriana R."/>
            <person name="Vieira A."/>
            <person name="Brugerolle De Fraissinette N."/>
            <person name="Rezende De Castro R."/>
            <person name="Schneider M.P."/>
            <person name="Vasconcelos V."/>
            <person name="Leao P.N."/>
        </authorList>
    </citation>
    <scope>NUCLEOTIDE SEQUENCE</scope>
    <source>
        <strain evidence="4">LEGE 06105</strain>
    </source>
</reference>
<dbReference type="SUPFAM" id="SSF46689">
    <property type="entry name" value="Homeodomain-like"/>
    <property type="match status" value="1"/>
</dbReference>
<organism evidence="4 5">
    <name type="scientific">Plectonema cf. radiosum LEGE 06105</name>
    <dbReference type="NCBI Taxonomy" id="945769"/>
    <lineage>
        <taxon>Bacteria</taxon>
        <taxon>Bacillati</taxon>
        <taxon>Cyanobacteriota</taxon>
        <taxon>Cyanophyceae</taxon>
        <taxon>Oscillatoriophycideae</taxon>
        <taxon>Oscillatoriales</taxon>
        <taxon>Microcoleaceae</taxon>
        <taxon>Plectonema</taxon>
    </lineage>
</organism>
<dbReference type="InterPro" id="IPR009057">
    <property type="entry name" value="Homeodomain-like_sf"/>
</dbReference>
<dbReference type="EMBL" id="JADEWL010000011">
    <property type="protein sequence ID" value="MBE9212185.1"/>
    <property type="molecule type" value="Genomic_DNA"/>
</dbReference>
<evidence type="ECO:0000256" key="1">
    <source>
        <dbReference type="ARBA" id="ARBA00023125"/>
    </source>
</evidence>
<protein>
    <submittedName>
        <fullName evidence="4">TetR family transcriptional regulator</fullName>
    </submittedName>
</protein>
<dbReference type="PANTHER" id="PTHR30055">
    <property type="entry name" value="HTH-TYPE TRANSCRIPTIONAL REGULATOR RUTR"/>
    <property type="match status" value="1"/>
</dbReference>
<dbReference type="AlphaFoldDB" id="A0A8J7JTI6"/>
<evidence type="ECO:0000313" key="4">
    <source>
        <dbReference type="EMBL" id="MBE9212185.1"/>
    </source>
</evidence>
<evidence type="ECO:0000259" key="3">
    <source>
        <dbReference type="PROSITE" id="PS50977"/>
    </source>
</evidence>
<dbReference type="InterPro" id="IPR001647">
    <property type="entry name" value="HTH_TetR"/>
</dbReference>
<dbReference type="PRINTS" id="PR00455">
    <property type="entry name" value="HTHTETR"/>
</dbReference>
<dbReference type="GO" id="GO:0000976">
    <property type="term" value="F:transcription cis-regulatory region binding"/>
    <property type="evidence" value="ECO:0007669"/>
    <property type="project" value="TreeGrafter"/>
</dbReference>
<dbReference type="RefSeq" id="WP_193917881.1">
    <property type="nucleotide sequence ID" value="NZ_JADEWL010000011.1"/>
</dbReference>
<dbReference type="PROSITE" id="PS50977">
    <property type="entry name" value="HTH_TETR_2"/>
    <property type="match status" value="1"/>
</dbReference>
<gene>
    <name evidence="4" type="ORF">IQ247_05580</name>
</gene>
<evidence type="ECO:0000313" key="5">
    <source>
        <dbReference type="Proteomes" id="UP000620559"/>
    </source>
</evidence>
<feature type="domain" description="HTH tetR-type" evidence="3">
    <location>
        <begin position="8"/>
        <end position="68"/>
    </location>
</feature>
<evidence type="ECO:0000256" key="2">
    <source>
        <dbReference type="PROSITE-ProRule" id="PRU00335"/>
    </source>
</evidence>
<sequence length="208" mass="23202">MKNAITVIDTKEQILNIAEGLFAEKGFAGTSLRNVIREAGVNIAAVHYHFGSKEELFVAVLRRVARQCIELQLQQLAKYENLPEPPLVENILEAFFAPPLRVISQMGEAGMVRAQFMGRCRGEPLPIQELANKEFDESTQRFLDILQRALPNQTRTELQWKLDMAIAILIRTLNQVGQSGKLITGGSAEEVETAIVRLVKFVAQGMKA</sequence>